<evidence type="ECO:0000313" key="3">
    <source>
        <dbReference type="EMBL" id="KAK7709285.1"/>
    </source>
</evidence>
<keyword evidence="2" id="KW-0378">Hydrolase</keyword>
<dbReference type="EMBL" id="JAKNSF020000171">
    <property type="protein sequence ID" value="KAK7709285.1"/>
    <property type="molecule type" value="Genomic_DNA"/>
</dbReference>
<keyword evidence="2" id="KW-0479">Metal-binding</keyword>
<protein>
    <recommendedName>
        <fullName evidence="2">Dipeptidase</fullName>
        <ecNumber evidence="2">3.4.13.19</ecNumber>
    </recommendedName>
</protein>
<keyword evidence="2" id="KW-0862">Zinc</keyword>
<accession>A0ABR1NP31</accession>
<comment type="similarity">
    <text evidence="2">Belongs to the metallo-dependent hydrolases superfamily. Peptidase M19 family.</text>
</comment>
<name>A0ABR1NP31_DIAER</name>
<keyword evidence="2" id="KW-0482">Metalloprotease</keyword>
<dbReference type="Proteomes" id="UP001430848">
    <property type="component" value="Unassembled WGS sequence"/>
</dbReference>
<evidence type="ECO:0000256" key="2">
    <source>
        <dbReference type="RuleBase" id="RU341113"/>
    </source>
</evidence>
<dbReference type="InterPro" id="IPR032466">
    <property type="entry name" value="Metal_Hydrolase"/>
</dbReference>
<dbReference type="SUPFAM" id="SSF51556">
    <property type="entry name" value="Metallo-dependent hydrolases"/>
    <property type="match status" value="1"/>
</dbReference>
<evidence type="ECO:0000313" key="4">
    <source>
        <dbReference type="Proteomes" id="UP001430848"/>
    </source>
</evidence>
<keyword evidence="1 2" id="KW-0224">Dipeptidase</keyword>
<sequence>MRLILRKSQNCTGRWTSHVSAKVIFAGSSGAYTLNVSHTQSPKRGGNFSDEVYHEIIHDTLQQIDLVYRLVKAYPSYLEHAFSATDILQTFRSGHRIASLLGIEGLHQIGNSASVLRMYHTLGVRYASMTHTCHTAYADSEEPGEPQHSGLSEAGRNIVREMNRLGMMVDLSHSSFLTQSDVLQVSQAPVIFSHSNAYARCNHTRNVPDDILQDLKGNGGVVMVTFYPAFLENNPAAASLSSVADHIQYIGETIGYRHIGIGSDFDGMAAGPKGLEDVSKYPELIRELVHRDISREDILGVMGLNVIRVLREVEEVAASMHHVKPLEDDVADFFNF</sequence>
<dbReference type="Pfam" id="PF01244">
    <property type="entry name" value="Peptidase_M19"/>
    <property type="match status" value="1"/>
</dbReference>
<comment type="cofactor">
    <cofactor evidence="2">
        <name>Zn(2+)</name>
        <dbReference type="ChEBI" id="CHEBI:29105"/>
    </cofactor>
</comment>
<dbReference type="CDD" id="cd01301">
    <property type="entry name" value="rDP_like"/>
    <property type="match status" value="1"/>
</dbReference>
<evidence type="ECO:0000256" key="1">
    <source>
        <dbReference type="ARBA" id="ARBA00022997"/>
    </source>
</evidence>
<keyword evidence="4" id="KW-1185">Reference proteome</keyword>
<gene>
    <name evidence="3" type="ORF">SLS63_013253</name>
</gene>
<reference evidence="3 4" key="1">
    <citation type="submission" date="2024-02" db="EMBL/GenBank/DDBJ databases">
        <title>De novo assembly and annotation of 12 fungi associated with fruit tree decline syndrome in Ontario, Canada.</title>
        <authorList>
            <person name="Sulman M."/>
            <person name="Ellouze W."/>
            <person name="Ilyukhin E."/>
        </authorList>
    </citation>
    <scope>NUCLEOTIDE SEQUENCE [LARGE SCALE GENOMIC DNA]</scope>
    <source>
        <strain evidence="3 4">M169</strain>
    </source>
</reference>
<dbReference type="EC" id="3.4.13.19" evidence="2"/>
<dbReference type="PANTHER" id="PTHR10443">
    <property type="entry name" value="MICROSOMAL DIPEPTIDASE"/>
    <property type="match status" value="1"/>
</dbReference>
<dbReference type="PROSITE" id="PS51365">
    <property type="entry name" value="RENAL_DIPEPTIDASE_2"/>
    <property type="match status" value="1"/>
</dbReference>
<dbReference type="PANTHER" id="PTHR10443:SF12">
    <property type="entry name" value="DIPEPTIDASE"/>
    <property type="match status" value="1"/>
</dbReference>
<comment type="caution">
    <text evidence="3">The sequence shown here is derived from an EMBL/GenBank/DDBJ whole genome shotgun (WGS) entry which is preliminary data.</text>
</comment>
<proteinExistence type="inferred from homology"/>
<dbReference type="InterPro" id="IPR008257">
    <property type="entry name" value="Pept_M19"/>
</dbReference>
<organism evidence="3 4">
    <name type="scientific">Diaporthe eres</name>
    <name type="common">Phomopsis oblonga</name>
    <dbReference type="NCBI Taxonomy" id="83184"/>
    <lineage>
        <taxon>Eukaryota</taxon>
        <taxon>Fungi</taxon>
        <taxon>Dikarya</taxon>
        <taxon>Ascomycota</taxon>
        <taxon>Pezizomycotina</taxon>
        <taxon>Sordariomycetes</taxon>
        <taxon>Sordariomycetidae</taxon>
        <taxon>Diaporthales</taxon>
        <taxon>Diaporthaceae</taxon>
        <taxon>Diaporthe</taxon>
        <taxon>Diaporthe eres species complex</taxon>
    </lineage>
</organism>
<keyword evidence="2" id="KW-0645">Protease</keyword>
<comment type="catalytic activity">
    <reaction evidence="2">
        <text>an L-aminoacyl-L-amino acid + H2O = 2 an L-alpha-amino acid</text>
        <dbReference type="Rhea" id="RHEA:48940"/>
        <dbReference type="ChEBI" id="CHEBI:15377"/>
        <dbReference type="ChEBI" id="CHEBI:59869"/>
        <dbReference type="ChEBI" id="CHEBI:77460"/>
        <dbReference type="EC" id="3.4.13.19"/>
    </reaction>
</comment>
<dbReference type="Gene3D" id="3.20.20.140">
    <property type="entry name" value="Metal-dependent hydrolases"/>
    <property type="match status" value="1"/>
</dbReference>